<comment type="caution">
    <text evidence="2">The sequence shown here is derived from an EMBL/GenBank/DDBJ whole genome shotgun (WGS) entry which is preliminary data.</text>
</comment>
<dbReference type="GeneID" id="8623824"/>
<organism evidence="2 3">
    <name type="scientific">Dictyostelium discoideum</name>
    <name type="common">Social amoeba</name>
    <dbReference type="NCBI Taxonomy" id="44689"/>
    <lineage>
        <taxon>Eukaryota</taxon>
        <taxon>Amoebozoa</taxon>
        <taxon>Evosea</taxon>
        <taxon>Eumycetozoa</taxon>
        <taxon>Dictyostelia</taxon>
        <taxon>Dictyosteliales</taxon>
        <taxon>Dictyosteliaceae</taxon>
        <taxon>Dictyostelium</taxon>
    </lineage>
</organism>
<evidence type="ECO:0000313" key="2">
    <source>
        <dbReference type="EMBL" id="EAL66032.1"/>
    </source>
</evidence>
<feature type="compositionally biased region" description="Acidic residues" evidence="1">
    <location>
        <begin position="144"/>
        <end position="155"/>
    </location>
</feature>
<dbReference type="PaxDb" id="44689-DDB0218414"/>
<dbReference type="AlphaFoldDB" id="Q54RV1"/>
<dbReference type="RefSeq" id="XP_639386.1">
    <property type="nucleotide sequence ID" value="XM_634294.1"/>
</dbReference>
<gene>
    <name evidence="2" type="ORF">DDB_G0282905</name>
</gene>
<dbReference type="KEGG" id="ddi:DDB_G0282905"/>
<accession>Q54RV1</accession>
<dbReference type="dictyBase" id="DDB_G0282905">
    <property type="gene designation" value="alyE"/>
</dbReference>
<sequence>MENENIFFKQLFNFISKMDLKTNRHKKKMRLILVLLVLLYVSFLNVETCYSKTLENEYYLKSTECKTLSCDGIQYFIGSSNSFEVGSTITICNINNQELAKEKPIGKKHSSIGSDVLQAVANSVQSAMNGVVSSIGSLSGGSGGDDDGDDDDDDSGSGLYKSSRELYKGGNGKVVSEKPIVSFDKKHTSIGSDVLQAVSNSVQSAMNGAVSTIASLSGGGSSDDDDDGAFVKGGDSASYKGGYGKSISDILDLIRPPRNHYAKCIKVLTVNLGEKEIIDSSTIDVSKKVCIDLFGIEECKLEEQRIISAVQSTKNDGFPNEGQFYVSKEEYNTIIKHGQILRNQCHLKGKCQFTKI</sequence>
<evidence type="ECO:0000256" key="1">
    <source>
        <dbReference type="SAM" id="MobiDB-lite"/>
    </source>
</evidence>
<dbReference type="HOGENOM" id="CLU_699137_0_0_1"/>
<dbReference type="GO" id="GO:0005634">
    <property type="term" value="C:nucleus"/>
    <property type="evidence" value="ECO:0000318"/>
    <property type="project" value="GO_Central"/>
</dbReference>
<dbReference type="InParanoid" id="Q54RV1"/>
<protein>
    <submittedName>
        <fullName evidence="2">Uncharacterized protein</fullName>
    </submittedName>
</protein>
<reference evidence="2 3" key="1">
    <citation type="journal article" date="2005" name="Nature">
        <title>The genome of the social amoeba Dictyostelium discoideum.</title>
        <authorList>
            <consortium name="The Dictyostelium discoideum Sequencing Consortium"/>
            <person name="Eichinger L."/>
            <person name="Pachebat J.A."/>
            <person name="Glockner G."/>
            <person name="Rajandream M.A."/>
            <person name="Sucgang R."/>
            <person name="Berriman M."/>
            <person name="Song J."/>
            <person name="Olsen R."/>
            <person name="Szafranski K."/>
            <person name="Xu Q."/>
            <person name="Tunggal B."/>
            <person name="Kummerfeld S."/>
            <person name="Madera M."/>
            <person name="Konfortov B.A."/>
            <person name="Rivero F."/>
            <person name="Bankier A.T."/>
            <person name="Lehmann R."/>
            <person name="Hamlin N."/>
            <person name="Davies R."/>
            <person name="Gaudet P."/>
            <person name="Fey P."/>
            <person name="Pilcher K."/>
            <person name="Chen G."/>
            <person name="Saunders D."/>
            <person name="Sodergren E."/>
            <person name="Davis P."/>
            <person name="Kerhornou A."/>
            <person name="Nie X."/>
            <person name="Hall N."/>
            <person name="Anjard C."/>
            <person name="Hemphill L."/>
            <person name="Bason N."/>
            <person name="Farbrother P."/>
            <person name="Desany B."/>
            <person name="Just E."/>
            <person name="Morio T."/>
            <person name="Rost R."/>
            <person name="Churcher C."/>
            <person name="Cooper J."/>
            <person name="Haydock S."/>
            <person name="van Driessche N."/>
            <person name="Cronin A."/>
            <person name="Goodhead I."/>
            <person name="Muzny D."/>
            <person name="Mourier T."/>
            <person name="Pain A."/>
            <person name="Lu M."/>
            <person name="Harper D."/>
            <person name="Lindsay R."/>
            <person name="Hauser H."/>
            <person name="James K."/>
            <person name="Quiles M."/>
            <person name="Madan Babu M."/>
            <person name="Saito T."/>
            <person name="Buchrieser C."/>
            <person name="Wardroper A."/>
            <person name="Felder M."/>
            <person name="Thangavelu M."/>
            <person name="Johnson D."/>
            <person name="Knights A."/>
            <person name="Loulseged H."/>
            <person name="Mungall K."/>
            <person name="Oliver K."/>
            <person name="Price C."/>
            <person name="Quail M.A."/>
            <person name="Urushihara H."/>
            <person name="Hernandez J."/>
            <person name="Rabbinowitsch E."/>
            <person name="Steffen D."/>
            <person name="Sanders M."/>
            <person name="Ma J."/>
            <person name="Kohara Y."/>
            <person name="Sharp S."/>
            <person name="Simmonds M."/>
            <person name="Spiegler S."/>
            <person name="Tivey A."/>
            <person name="Sugano S."/>
            <person name="White B."/>
            <person name="Walker D."/>
            <person name="Woodward J."/>
            <person name="Winckler T."/>
            <person name="Tanaka Y."/>
            <person name="Shaulsky G."/>
            <person name="Schleicher M."/>
            <person name="Weinstock G."/>
            <person name="Rosenthal A."/>
            <person name="Cox E.C."/>
            <person name="Chisholm R.L."/>
            <person name="Gibbs R."/>
            <person name="Loomis W.F."/>
            <person name="Platzer M."/>
            <person name="Kay R.R."/>
            <person name="Williams J."/>
            <person name="Dear P.H."/>
            <person name="Noegel A.A."/>
            <person name="Barrell B."/>
            <person name="Kuspa A."/>
        </authorList>
    </citation>
    <scope>NUCLEOTIDE SEQUENCE [LARGE SCALE GENOMIC DNA]</scope>
    <source>
        <strain evidence="2 3">AX4</strain>
    </source>
</reference>
<dbReference type="Proteomes" id="UP000002195">
    <property type="component" value="Unassembled WGS sequence"/>
</dbReference>
<keyword evidence="3" id="KW-1185">Reference proteome</keyword>
<proteinExistence type="predicted"/>
<evidence type="ECO:0000313" key="3">
    <source>
        <dbReference type="Proteomes" id="UP000002195"/>
    </source>
</evidence>
<dbReference type="VEuPathDB" id="AmoebaDB:DDB_G0282905"/>
<dbReference type="EMBL" id="AAFI02000047">
    <property type="protein sequence ID" value="EAL66032.1"/>
    <property type="molecule type" value="Genomic_DNA"/>
</dbReference>
<feature type="region of interest" description="Disordered" evidence="1">
    <location>
        <begin position="138"/>
        <end position="164"/>
    </location>
</feature>
<dbReference type="FunCoup" id="Q54RV1">
    <property type="interactions" value="386"/>
</dbReference>
<name>Q54RV1_DICDI</name>